<evidence type="ECO:0000256" key="6">
    <source>
        <dbReference type="ARBA" id="ARBA00022737"/>
    </source>
</evidence>
<dbReference type="SUPFAM" id="SSF47336">
    <property type="entry name" value="ACP-like"/>
    <property type="match status" value="1"/>
</dbReference>
<dbReference type="InterPro" id="IPR042099">
    <property type="entry name" value="ANL_N_sf"/>
</dbReference>
<dbReference type="Gene3D" id="3.30.559.10">
    <property type="entry name" value="Chloramphenicol acetyltransferase-like domain"/>
    <property type="match status" value="2"/>
</dbReference>
<dbReference type="EMBL" id="QGTQ01000006">
    <property type="protein sequence ID" value="PWW04862.1"/>
    <property type="molecule type" value="Genomic_DNA"/>
</dbReference>
<dbReference type="InterPro" id="IPR000873">
    <property type="entry name" value="AMP-dep_synth/lig_dom"/>
</dbReference>
<dbReference type="Gene3D" id="3.40.50.12780">
    <property type="entry name" value="N-terminal domain of ligase-like"/>
    <property type="match status" value="1"/>
</dbReference>
<dbReference type="InterPro" id="IPR010060">
    <property type="entry name" value="NRPS_synth"/>
</dbReference>
<comment type="caution">
    <text evidence="10">The sequence shown here is derived from an EMBL/GenBank/DDBJ whole genome shotgun (WGS) entry which is preliminary data.</text>
</comment>
<dbReference type="InterPro" id="IPR006162">
    <property type="entry name" value="Ppantetheine_attach_site"/>
</dbReference>
<dbReference type="SUPFAM" id="SSF56801">
    <property type="entry name" value="Acetyl-CoA synthetase-like"/>
    <property type="match status" value="1"/>
</dbReference>
<evidence type="ECO:0000256" key="2">
    <source>
        <dbReference type="ARBA" id="ARBA00006432"/>
    </source>
</evidence>
<dbReference type="InterPro" id="IPR001242">
    <property type="entry name" value="Condensation_dom"/>
</dbReference>
<dbReference type="GO" id="GO:0031177">
    <property type="term" value="F:phosphopantetheine binding"/>
    <property type="evidence" value="ECO:0007669"/>
    <property type="project" value="TreeGrafter"/>
</dbReference>
<dbReference type="FunFam" id="3.30.300.30:FF:000010">
    <property type="entry name" value="Enterobactin synthetase component F"/>
    <property type="match status" value="1"/>
</dbReference>
<evidence type="ECO:0000259" key="9">
    <source>
        <dbReference type="PROSITE" id="PS50075"/>
    </source>
</evidence>
<dbReference type="SUPFAM" id="SSF52777">
    <property type="entry name" value="CoA-dependent acyltransferases"/>
    <property type="match status" value="4"/>
</dbReference>
<dbReference type="Pfam" id="PF00668">
    <property type="entry name" value="Condensation"/>
    <property type="match status" value="2"/>
</dbReference>
<comment type="similarity">
    <text evidence="2">Belongs to the ATP-dependent AMP-binding enzyme family.</text>
</comment>
<accession>A0A2V2YYQ3</accession>
<reference evidence="10 11" key="1">
    <citation type="submission" date="2018-05" db="EMBL/GenBank/DDBJ databases">
        <title>Genomic Encyclopedia of Type Strains, Phase III (KMG-III): the genomes of soil and plant-associated and newly described type strains.</title>
        <authorList>
            <person name="Whitman W."/>
        </authorList>
    </citation>
    <scope>NUCLEOTIDE SEQUENCE [LARGE SCALE GENOMIC DNA]</scope>
    <source>
        <strain evidence="10 11">CECT 5696</strain>
    </source>
</reference>
<evidence type="ECO:0000313" key="11">
    <source>
        <dbReference type="Proteomes" id="UP000246635"/>
    </source>
</evidence>
<dbReference type="InterPro" id="IPR045851">
    <property type="entry name" value="AMP-bd_C_sf"/>
</dbReference>
<evidence type="ECO:0000256" key="7">
    <source>
        <dbReference type="ARBA" id="ARBA00023194"/>
    </source>
</evidence>
<evidence type="ECO:0000256" key="5">
    <source>
        <dbReference type="ARBA" id="ARBA00022598"/>
    </source>
</evidence>
<dbReference type="Pfam" id="PF00550">
    <property type="entry name" value="PP-binding"/>
    <property type="match status" value="1"/>
</dbReference>
<organism evidence="10 11">
    <name type="scientific">Paenibacillus cellulosilyticus</name>
    <dbReference type="NCBI Taxonomy" id="375489"/>
    <lineage>
        <taxon>Bacteria</taxon>
        <taxon>Bacillati</taxon>
        <taxon>Bacillota</taxon>
        <taxon>Bacilli</taxon>
        <taxon>Bacillales</taxon>
        <taxon>Paenibacillaceae</taxon>
        <taxon>Paenibacillus</taxon>
    </lineage>
</organism>
<dbReference type="GO" id="GO:0017000">
    <property type="term" value="P:antibiotic biosynthetic process"/>
    <property type="evidence" value="ECO:0007669"/>
    <property type="project" value="UniProtKB-KW"/>
</dbReference>
<keyword evidence="7" id="KW-0045">Antibiotic biosynthesis</keyword>
<protein>
    <submittedName>
        <fullName evidence="10">Non-ribosomal peptide synthase protein (TIGR01720 family)/amino acid adenylation domain-containing protein</fullName>
    </submittedName>
</protein>
<dbReference type="Gene3D" id="3.30.300.30">
    <property type="match status" value="1"/>
</dbReference>
<dbReference type="GO" id="GO:0043041">
    <property type="term" value="P:amino acid activation for nonribosomal peptide biosynthetic process"/>
    <property type="evidence" value="ECO:0007669"/>
    <property type="project" value="TreeGrafter"/>
</dbReference>
<gene>
    <name evidence="10" type="ORF">DFQ01_106146</name>
</gene>
<keyword evidence="8" id="KW-0511">Multifunctional enzyme</keyword>
<dbReference type="PANTHER" id="PTHR45527">
    <property type="entry name" value="NONRIBOSOMAL PEPTIDE SYNTHETASE"/>
    <property type="match status" value="1"/>
</dbReference>
<feature type="domain" description="Carrier" evidence="9">
    <location>
        <begin position="971"/>
        <end position="1045"/>
    </location>
</feature>
<dbReference type="NCBIfam" id="TIGR01720">
    <property type="entry name" value="NRPS-para261"/>
    <property type="match status" value="1"/>
</dbReference>
<keyword evidence="4" id="KW-0597">Phosphoprotein</keyword>
<dbReference type="Pfam" id="PF13193">
    <property type="entry name" value="AMP-binding_C"/>
    <property type="match status" value="1"/>
</dbReference>
<dbReference type="Proteomes" id="UP000246635">
    <property type="component" value="Unassembled WGS sequence"/>
</dbReference>
<dbReference type="PANTHER" id="PTHR45527:SF1">
    <property type="entry name" value="FATTY ACID SYNTHASE"/>
    <property type="match status" value="1"/>
</dbReference>
<keyword evidence="11" id="KW-1185">Reference proteome</keyword>
<dbReference type="InterPro" id="IPR023213">
    <property type="entry name" value="CAT-like_dom_sf"/>
</dbReference>
<comment type="cofactor">
    <cofactor evidence="1">
        <name>pantetheine 4'-phosphate</name>
        <dbReference type="ChEBI" id="CHEBI:47942"/>
    </cofactor>
</comment>
<evidence type="ECO:0000256" key="3">
    <source>
        <dbReference type="ARBA" id="ARBA00022450"/>
    </source>
</evidence>
<evidence type="ECO:0000256" key="8">
    <source>
        <dbReference type="ARBA" id="ARBA00023268"/>
    </source>
</evidence>
<name>A0A2V2YYQ3_9BACL</name>
<keyword evidence="6" id="KW-0677">Repeat</keyword>
<keyword evidence="5" id="KW-0436">Ligase</keyword>
<dbReference type="CDD" id="cd05930">
    <property type="entry name" value="A_NRPS"/>
    <property type="match status" value="1"/>
</dbReference>
<dbReference type="NCBIfam" id="TIGR01733">
    <property type="entry name" value="AA-adenyl-dom"/>
    <property type="match status" value="1"/>
</dbReference>
<keyword evidence="3" id="KW-0596">Phosphopantetheine</keyword>
<dbReference type="PROSITE" id="PS00455">
    <property type="entry name" value="AMP_BINDING"/>
    <property type="match status" value="1"/>
</dbReference>
<dbReference type="InterPro" id="IPR020845">
    <property type="entry name" value="AMP-binding_CS"/>
</dbReference>
<dbReference type="GO" id="GO:0044550">
    <property type="term" value="P:secondary metabolite biosynthetic process"/>
    <property type="evidence" value="ECO:0007669"/>
    <property type="project" value="UniProtKB-ARBA"/>
</dbReference>
<evidence type="ECO:0000256" key="4">
    <source>
        <dbReference type="ARBA" id="ARBA00022553"/>
    </source>
</evidence>
<dbReference type="PROSITE" id="PS50075">
    <property type="entry name" value="CARRIER"/>
    <property type="match status" value="1"/>
</dbReference>
<proteinExistence type="inferred from homology"/>
<dbReference type="FunFam" id="3.40.50.12780:FF:000012">
    <property type="entry name" value="Non-ribosomal peptide synthetase"/>
    <property type="match status" value="1"/>
</dbReference>
<dbReference type="InterPro" id="IPR009081">
    <property type="entry name" value="PP-bd_ACP"/>
</dbReference>
<dbReference type="InterPro" id="IPR010071">
    <property type="entry name" value="AA_adenyl_dom"/>
</dbReference>
<dbReference type="InterPro" id="IPR036736">
    <property type="entry name" value="ACP-like_sf"/>
</dbReference>
<dbReference type="InterPro" id="IPR025110">
    <property type="entry name" value="AMP-bd_C"/>
</dbReference>
<dbReference type="FunFam" id="3.40.50.980:FF:000001">
    <property type="entry name" value="Non-ribosomal peptide synthetase"/>
    <property type="match status" value="1"/>
</dbReference>
<dbReference type="PROSITE" id="PS00012">
    <property type="entry name" value="PHOSPHOPANTETHEINE"/>
    <property type="match status" value="1"/>
</dbReference>
<evidence type="ECO:0000313" key="10">
    <source>
        <dbReference type="EMBL" id="PWW04862.1"/>
    </source>
</evidence>
<dbReference type="Gene3D" id="3.30.559.30">
    <property type="entry name" value="Nonribosomal peptide synthetase, condensation domain"/>
    <property type="match status" value="2"/>
</dbReference>
<sequence length="1506" mass="169164">MTQENPKLELLQSQMRIWFIEEIFQSSPIYNIGGAVLFQAEICEERLEQAIVQAVARHDGLRMQLALENGEPRQYITDHVPQSLEKVDFSTEPDPEQAFQTWLKEASETPFQLYGSGLYQFVLVRVSDRESGYLLKFHHLVADGWAMKIVTEDIMALYEQLLSGEEAVLPPAPSFIHAVEDERRYLESDRFRKNKAYWLEKFAELPEDDADLPVFADYEARRSTFRLNSHTTSLIRQWTARTGLSENVFFTTLAGLYLSKWKRKHDLVLGIPVLNRSGRTERQTMGMFASLMPLRVRLDKDHTFKQLAAEVGRELKSGFFHQRYPYNFLVRNLQQSCALQGQLVDVCVNYSNAALLQEYGGLPIRNVDFFPGYQTYDLHLLIKDWGDEERIRIDIEYKTGLYSEAEIDAMAVRLERLIVRICTEPDIQVDSLQLIGDEESEQLLNKGAGPVADSGPYLFIDEWLAHQARENADLPALRFGHKRFTYKQLNESVDRIASRLSASGIQEGDIVGLCAARSHEIVEIVFGILRAGAAYLPLDPAYPSERIRLMLDKCGAAAVIAEDRQFGIVSSLHPKALRAEELIKPEQRSTEGRHYFSALSSRSAQSPAYVIFTSGSTGQPKGVVVEHAALMNRLMWMQRQYPLEPGDVVLHKTPFTFDVSVWELLWWTISGAECCVLPHGAEKDPKLIAETMEASQVTAVHFVPSMLGAFLTALEAGIIHVDQLRTVRRLFASGEALPADYVRRFYSLLKASLHNLYGPTEAAIDVTYFDCLPPDNSDCSVSIGRPIANIRLYIVDESLQLVPDGAEGELCIAGVGLARGYVGDDLLTEARFVRLPLTGERIYRTGDAAKWLPDGKLAYLGRIDQQVKIRGYRIEPGEIEQQLLGCPQVEEAAVIARTDAAGEKFLCAYVATSEPVTIEMLREHLLATLPIYMVPARFVFMERLPLTTHGKIDRKSLPDPPVIMSITEDDDLGDERHKLFLQIVRTVLGNDGIGWSNNFFHVGGDSIKAIQIAAKLHEQGIALQAQQLLEKPVLREAASALTQHTAKSEYVPAGAVNPTPITEWFWSKELAEPKHFNQSVVLRLIRAVDSAALEQALEELLQSWDAFALIVHPDNKALYYRTGERNTFRIETVDLSEQDTHQIHASFEAWADHWKSSIDWNDGPLFKAAIVRLPDGESRLLLTAHHLIVDGVSWRLIIDRLSAILEGSEGMRSSSVAFGAYAEQLHAGPAKDRAMKELSYWLRETTAIPISLPTDCDRGPDLLKYCATVGLTLDRAHTEQLMGSANDSYRTRTQELLLASFSLAVQHVTGRSGVLGFMVEGHGRDGGSDILPVDGTVGWFTSIYPVNVMLDGLDITKRITSVKEKLRAVPDGGKGYGMLVYLMRELEPLDESVRVRFNYLGELDAGLDSDWFALTDESYGKDVSPENRLGCLLDVNVFVYDGRLRAFIAYSRNSFYDDTISGLVRQWKEQLEAMLRHCTEQRAVDLTVSDFAWSGLSQDELDGLFG</sequence>
<evidence type="ECO:0000256" key="1">
    <source>
        <dbReference type="ARBA" id="ARBA00001957"/>
    </source>
</evidence>
<dbReference type="GO" id="GO:0016874">
    <property type="term" value="F:ligase activity"/>
    <property type="evidence" value="ECO:0007669"/>
    <property type="project" value="UniProtKB-KW"/>
</dbReference>
<dbReference type="GO" id="GO:0005737">
    <property type="term" value="C:cytoplasm"/>
    <property type="evidence" value="ECO:0007669"/>
    <property type="project" value="TreeGrafter"/>
</dbReference>
<dbReference type="Pfam" id="PF00501">
    <property type="entry name" value="AMP-binding"/>
    <property type="match status" value="1"/>
</dbReference>
<dbReference type="Gene3D" id="1.10.1200.10">
    <property type="entry name" value="ACP-like"/>
    <property type="match status" value="1"/>
</dbReference>
<dbReference type="GO" id="GO:0008610">
    <property type="term" value="P:lipid biosynthetic process"/>
    <property type="evidence" value="ECO:0007669"/>
    <property type="project" value="UniProtKB-ARBA"/>
</dbReference>